<name>A0A1X2HMU3_SYNRA</name>
<dbReference type="EMBL" id="MCGN01000002">
    <property type="protein sequence ID" value="ORZ00700.1"/>
    <property type="molecule type" value="Genomic_DNA"/>
</dbReference>
<dbReference type="OMA" id="EGICERH"/>
<gene>
    <name evidence="1" type="ORF">BCR43DRAFT_511670</name>
</gene>
<reference evidence="1 2" key="1">
    <citation type="submission" date="2016-07" db="EMBL/GenBank/DDBJ databases">
        <title>Pervasive Adenine N6-methylation of Active Genes in Fungi.</title>
        <authorList>
            <consortium name="DOE Joint Genome Institute"/>
            <person name="Mondo S.J."/>
            <person name="Dannebaum R.O."/>
            <person name="Kuo R.C."/>
            <person name="Labutti K."/>
            <person name="Haridas S."/>
            <person name="Kuo A."/>
            <person name="Salamov A."/>
            <person name="Ahrendt S.R."/>
            <person name="Lipzen A."/>
            <person name="Sullivan W."/>
            <person name="Andreopoulos W.B."/>
            <person name="Clum A."/>
            <person name="Lindquist E."/>
            <person name="Daum C."/>
            <person name="Ramamoorthy G.K."/>
            <person name="Gryganskyi A."/>
            <person name="Culley D."/>
            <person name="Magnuson J.K."/>
            <person name="James T.Y."/>
            <person name="O'Malley M.A."/>
            <person name="Stajich J.E."/>
            <person name="Spatafora J.W."/>
            <person name="Visel A."/>
            <person name="Grigoriev I.V."/>
        </authorList>
    </citation>
    <scope>NUCLEOTIDE SEQUENCE [LARGE SCALE GENOMIC DNA]</scope>
    <source>
        <strain evidence="1 2">NRRL 2496</strain>
    </source>
</reference>
<protein>
    <submittedName>
        <fullName evidence="1">Uncharacterized protein</fullName>
    </submittedName>
</protein>
<dbReference type="OrthoDB" id="2215566at2759"/>
<sequence length="183" mass="20783">MQLLALGHLTMAVRVESIVEEAEHDPPASLIAIQCFVRDPPQHYPTLAKYRLKAIDDQDPLLHTLWGALHDRFGVVALKEQQSVSLLSPLPEPGQFLLHVVRLLDLSDPKQQQIATLDMRVLQPLPLEALQLCQQKQDPAAMARLAEIAKQLHQTAQVYAYWDLWRVLEGICTRFDINPNDFL</sequence>
<keyword evidence="2" id="KW-1185">Reference proteome</keyword>
<evidence type="ECO:0000313" key="1">
    <source>
        <dbReference type="EMBL" id="ORZ00700.1"/>
    </source>
</evidence>
<dbReference type="InParanoid" id="A0A1X2HMU3"/>
<dbReference type="AlphaFoldDB" id="A0A1X2HMU3"/>
<organism evidence="1 2">
    <name type="scientific">Syncephalastrum racemosum</name>
    <name type="common">Filamentous fungus</name>
    <dbReference type="NCBI Taxonomy" id="13706"/>
    <lineage>
        <taxon>Eukaryota</taxon>
        <taxon>Fungi</taxon>
        <taxon>Fungi incertae sedis</taxon>
        <taxon>Mucoromycota</taxon>
        <taxon>Mucoromycotina</taxon>
        <taxon>Mucoromycetes</taxon>
        <taxon>Mucorales</taxon>
        <taxon>Syncephalastraceae</taxon>
        <taxon>Syncephalastrum</taxon>
    </lineage>
</organism>
<accession>A0A1X2HMU3</accession>
<comment type="caution">
    <text evidence="1">The sequence shown here is derived from an EMBL/GenBank/DDBJ whole genome shotgun (WGS) entry which is preliminary data.</text>
</comment>
<evidence type="ECO:0000313" key="2">
    <source>
        <dbReference type="Proteomes" id="UP000242180"/>
    </source>
</evidence>
<proteinExistence type="predicted"/>
<dbReference type="Proteomes" id="UP000242180">
    <property type="component" value="Unassembled WGS sequence"/>
</dbReference>